<feature type="region of interest" description="Disordered" evidence="1">
    <location>
        <begin position="47"/>
        <end position="73"/>
    </location>
</feature>
<feature type="non-terminal residue" evidence="2">
    <location>
        <position position="1"/>
    </location>
</feature>
<comment type="caution">
    <text evidence="2">The sequence shown here is derived from an EMBL/GenBank/DDBJ whole genome shotgun (WGS) entry which is preliminary data.</text>
</comment>
<reference evidence="2 3" key="1">
    <citation type="submission" date="2024-05" db="EMBL/GenBank/DDBJ databases">
        <title>Culex pipiens pipiens assembly and annotation.</title>
        <authorList>
            <person name="Alout H."/>
            <person name="Durand T."/>
        </authorList>
    </citation>
    <scope>NUCLEOTIDE SEQUENCE [LARGE SCALE GENOMIC DNA]</scope>
    <source>
        <strain evidence="2">HA-2024</strain>
        <tissue evidence="2">Whole body</tissue>
    </source>
</reference>
<dbReference type="AlphaFoldDB" id="A0ABD1DLU4"/>
<organism evidence="2 3">
    <name type="scientific">Culex pipiens pipiens</name>
    <name type="common">Northern house mosquito</name>
    <dbReference type="NCBI Taxonomy" id="38569"/>
    <lineage>
        <taxon>Eukaryota</taxon>
        <taxon>Metazoa</taxon>
        <taxon>Ecdysozoa</taxon>
        <taxon>Arthropoda</taxon>
        <taxon>Hexapoda</taxon>
        <taxon>Insecta</taxon>
        <taxon>Pterygota</taxon>
        <taxon>Neoptera</taxon>
        <taxon>Endopterygota</taxon>
        <taxon>Diptera</taxon>
        <taxon>Nematocera</taxon>
        <taxon>Culicoidea</taxon>
        <taxon>Culicidae</taxon>
        <taxon>Culicinae</taxon>
        <taxon>Culicini</taxon>
        <taxon>Culex</taxon>
        <taxon>Culex</taxon>
    </lineage>
</organism>
<evidence type="ECO:0000256" key="1">
    <source>
        <dbReference type="SAM" id="MobiDB-lite"/>
    </source>
</evidence>
<accession>A0ABD1DLU4</accession>
<evidence type="ECO:0000313" key="3">
    <source>
        <dbReference type="Proteomes" id="UP001562425"/>
    </source>
</evidence>
<name>A0ABD1DLU4_CULPP</name>
<gene>
    <name evidence="2" type="ORF">pipiens_007364</name>
</gene>
<dbReference type="EMBL" id="JBEHCU010005221">
    <property type="protein sequence ID" value="KAL1400517.1"/>
    <property type="molecule type" value="Genomic_DNA"/>
</dbReference>
<dbReference type="Proteomes" id="UP001562425">
    <property type="component" value="Unassembled WGS sequence"/>
</dbReference>
<feature type="compositionally biased region" description="Polar residues" evidence="1">
    <location>
        <begin position="62"/>
        <end position="73"/>
    </location>
</feature>
<protein>
    <submittedName>
        <fullName evidence="2">Uncharacterized protein</fullName>
    </submittedName>
</protein>
<keyword evidence="3" id="KW-1185">Reference proteome</keyword>
<evidence type="ECO:0000313" key="2">
    <source>
        <dbReference type="EMBL" id="KAL1400517.1"/>
    </source>
</evidence>
<sequence>FTSALGSSHASRCSADFRDWAQLAHSANPCSAGTSSNRLLQQLLEAVRERPDSSMKMRRKQNTPTQGPATSDP</sequence>
<proteinExistence type="predicted"/>